<evidence type="ECO:0000256" key="3">
    <source>
        <dbReference type="ARBA" id="ARBA00022452"/>
    </source>
</evidence>
<dbReference type="Gene3D" id="2.170.130.10">
    <property type="entry name" value="TonB-dependent receptor, plug domain"/>
    <property type="match status" value="1"/>
</dbReference>
<comment type="caution">
    <text evidence="14">The sequence shown here is derived from an EMBL/GenBank/DDBJ whole genome shotgun (WGS) entry which is preliminary data.</text>
</comment>
<dbReference type="Pfam" id="PF13715">
    <property type="entry name" value="CarbopepD_reg_2"/>
    <property type="match status" value="1"/>
</dbReference>
<dbReference type="Proteomes" id="UP001200642">
    <property type="component" value="Unassembled WGS sequence"/>
</dbReference>
<dbReference type="InterPro" id="IPR012910">
    <property type="entry name" value="Plug_dom"/>
</dbReference>
<evidence type="ECO:0000256" key="7">
    <source>
        <dbReference type="ARBA" id="ARBA00023237"/>
    </source>
</evidence>
<evidence type="ECO:0000313" key="15">
    <source>
        <dbReference type="Proteomes" id="UP001200642"/>
    </source>
</evidence>
<keyword evidence="6 8" id="KW-0472">Membrane</keyword>
<dbReference type="RefSeq" id="WP_317903886.1">
    <property type="nucleotide sequence ID" value="NZ_JAIRBC010000043.1"/>
</dbReference>
<protein>
    <submittedName>
        <fullName evidence="14">SusC/RagA family TonB-linked outer membrane protein</fullName>
    </submittedName>
</protein>
<gene>
    <name evidence="14" type="ORF">K8352_18450</name>
</gene>
<dbReference type="InterPro" id="IPR039426">
    <property type="entry name" value="TonB-dep_rcpt-like"/>
</dbReference>
<feature type="chain" id="PRO_5042074252" evidence="11">
    <location>
        <begin position="24"/>
        <end position="996"/>
    </location>
</feature>
<dbReference type="Gene3D" id="2.60.40.1120">
    <property type="entry name" value="Carboxypeptidase-like, regulatory domain"/>
    <property type="match status" value="1"/>
</dbReference>
<evidence type="ECO:0000259" key="13">
    <source>
        <dbReference type="Pfam" id="PF07715"/>
    </source>
</evidence>
<keyword evidence="7 8" id="KW-0998">Cell outer membrane</keyword>
<dbReference type="EMBL" id="JAIRBC010000043">
    <property type="protein sequence ID" value="MCG2462750.1"/>
    <property type="molecule type" value="Genomic_DNA"/>
</dbReference>
<evidence type="ECO:0000256" key="9">
    <source>
        <dbReference type="RuleBase" id="RU003357"/>
    </source>
</evidence>
<dbReference type="PROSITE" id="PS52016">
    <property type="entry name" value="TONB_DEPENDENT_REC_3"/>
    <property type="match status" value="1"/>
</dbReference>
<dbReference type="InterPro" id="IPR000531">
    <property type="entry name" value="Beta-barrel_TonB"/>
</dbReference>
<feature type="region of interest" description="Disordered" evidence="10">
    <location>
        <begin position="462"/>
        <end position="485"/>
    </location>
</feature>
<dbReference type="SUPFAM" id="SSF49464">
    <property type="entry name" value="Carboxypeptidase regulatory domain-like"/>
    <property type="match status" value="1"/>
</dbReference>
<keyword evidence="2 8" id="KW-0813">Transport</keyword>
<feature type="signal peptide" evidence="11">
    <location>
        <begin position="1"/>
        <end position="23"/>
    </location>
</feature>
<dbReference type="GO" id="GO:0009279">
    <property type="term" value="C:cell outer membrane"/>
    <property type="evidence" value="ECO:0007669"/>
    <property type="project" value="UniProtKB-SubCell"/>
</dbReference>
<dbReference type="SUPFAM" id="SSF56935">
    <property type="entry name" value="Porins"/>
    <property type="match status" value="1"/>
</dbReference>
<keyword evidence="15" id="KW-1185">Reference proteome</keyword>
<keyword evidence="5 9" id="KW-0798">TonB box</keyword>
<keyword evidence="4 8" id="KW-0812">Transmembrane</keyword>
<organism evidence="14 15">
    <name type="scientific">Cerina litoralis</name>
    <dbReference type="NCBI Taxonomy" id="2874477"/>
    <lineage>
        <taxon>Bacteria</taxon>
        <taxon>Pseudomonadati</taxon>
        <taxon>Bacteroidota</taxon>
        <taxon>Flavobacteriia</taxon>
        <taxon>Flavobacteriales</taxon>
        <taxon>Flavobacteriaceae</taxon>
        <taxon>Cerina</taxon>
    </lineage>
</organism>
<dbReference type="AlphaFoldDB" id="A0AAE3JQ37"/>
<evidence type="ECO:0000256" key="10">
    <source>
        <dbReference type="SAM" id="MobiDB-lite"/>
    </source>
</evidence>
<evidence type="ECO:0000256" key="4">
    <source>
        <dbReference type="ARBA" id="ARBA00022692"/>
    </source>
</evidence>
<dbReference type="InterPro" id="IPR023996">
    <property type="entry name" value="TonB-dep_OMP_SusC/RagA"/>
</dbReference>
<evidence type="ECO:0000256" key="8">
    <source>
        <dbReference type="PROSITE-ProRule" id="PRU01360"/>
    </source>
</evidence>
<dbReference type="FunFam" id="2.60.40.1120:FF:000003">
    <property type="entry name" value="Outer membrane protein Omp121"/>
    <property type="match status" value="1"/>
</dbReference>
<dbReference type="InterPro" id="IPR036942">
    <property type="entry name" value="Beta-barrel_TonB_sf"/>
</dbReference>
<comment type="similarity">
    <text evidence="8 9">Belongs to the TonB-dependent receptor family.</text>
</comment>
<evidence type="ECO:0000256" key="6">
    <source>
        <dbReference type="ARBA" id="ARBA00023136"/>
    </source>
</evidence>
<comment type="subcellular location">
    <subcellularLocation>
        <location evidence="1 8">Cell outer membrane</location>
        <topology evidence="1 8">Multi-pass membrane protein</topology>
    </subcellularLocation>
</comment>
<keyword evidence="11" id="KW-0732">Signal</keyword>
<dbReference type="Pfam" id="PF07715">
    <property type="entry name" value="Plug"/>
    <property type="match status" value="1"/>
</dbReference>
<dbReference type="Pfam" id="PF00593">
    <property type="entry name" value="TonB_dep_Rec_b-barrel"/>
    <property type="match status" value="1"/>
</dbReference>
<evidence type="ECO:0000259" key="12">
    <source>
        <dbReference type="Pfam" id="PF00593"/>
    </source>
</evidence>
<proteinExistence type="inferred from homology"/>
<feature type="domain" description="TonB-dependent receptor plug" evidence="13">
    <location>
        <begin position="114"/>
        <end position="240"/>
    </location>
</feature>
<feature type="domain" description="TonB-dependent receptor-like beta-barrel" evidence="12">
    <location>
        <begin position="475"/>
        <end position="949"/>
    </location>
</feature>
<reference evidence="14" key="1">
    <citation type="submission" date="2023-02" db="EMBL/GenBank/DDBJ databases">
        <title>Genome of Flavobacteriaceae gen. nov. sp. strain F89.</title>
        <authorList>
            <person name="Wang Y."/>
        </authorList>
    </citation>
    <scope>NUCLEOTIDE SEQUENCE</scope>
    <source>
        <strain evidence="14">F89</strain>
    </source>
</reference>
<dbReference type="NCBIfam" id="TIGR04056">
    <property type="entry name" value="OMP_RagA_SusC"/>
    <property type="match status" value="1"/>
</dbReference>
<accession>A0AAE3JQ37</accession>
<keyword evidence="3 8" id="KW-1134">Transmembrane beta strand</keyword>
<evidence type="ECO:0000256" key="11">
    <source>
        <dbReference type="SAM" id="SignalP"/>
    </source>
</evidence>
<evidence type="ECO:0000256" key="1">
    <source>
        <dbReference type="ARBA" id="ARBA00004571"/>
    </source>
</evidence>
<dbReference type="InterPro" id="IPR008969">
    <property type="entry name" value="CarboxyPept-like_regulatory"/>
</dbReference>
<evidence type="ECO:0000313" key="14">
    <source>
        <dbReference type="EMBL" id="MCG2462750.1"/>
    </source>
</evidence>
<dbReference type="NCBIfam" id="TIGR04057">
    <property type="entry name" value="SusC_RagA_signa"/>
    <property type="match status" value="1"/>
</dbReference>
<dbReference type="InterPro" id="IPR023997">
    <property type="entry name" value="TonB-dep_OMP_SusC/RagA_CS"/>
</dbReference>
<sequence>MKITFRKCLLLVGALLCIGLVKAQTVSGTVSDSNGPLPGASVLIKGTTNGAQTDFDGNYTLNNVGSDATLVVSYIGFKTQEIAVNGQTTINVTMEEDAEALSEVVVVGYGTTTKKDATGAVDAINADDITTVASANPAEALRGKVAGVQISQTNGEPGGGINIRVRGNSSVRSGNDPLIVVDGIPLAGGNISAGGSDIGLGNSAPKSALNFINQDDIESITVLKDASSTAIYGSRGANGVVIITTKGGKSGKTQFDFSTSLSISSLRGDIDMMNGDQYAERVNTLGLSEDFGSRSYDWKDAILRNAVSEDYNLGITFGNETSSNRVSFGLQNSEGIIQNTGMQRYSISFDNKSTAFDGRLTINTKMDFSQLEDQAELTSDDVGFIGNIVGVALYWNPTRALYNDDGSYNTVSNTYLNPAELLDAYDDQTSTSRILASIAPKVKITDDLDFNMVIGVDYSTSERSNSLAPNFHLQGSDPDERTNPNGDPVGGIASVSTLTRFNKTFENYFSYSKILSDDFSLKALLGYSYYDYNVESKYISARDFNVAQKNLIDNLEGGLNSQFRASSSRSRNELQSFYGRVETVIIQNLLVNASLRIDGSTRPGANEKYGTFPAVGAAYKFIDNPDGAINNVKGRLNWGITGNQEFDNNSALFVGQYENTSFVTQTNVNPNLKWETTTSYGAGVDFVFLENKLSGSLDYFYKETKDLIFPTDPAGGVPGASIKKFINLPGTLENSGVEFAFNYDAIQSEDWDFSLGGNMSYITNKMKDFDRTEFTGELSGQGLTGASSQIITNNEPLYTYFTKSWAGFDENGLSTFYRADGSITTLADAPEMLLSGKTGLPKLNIGFNTSLRYKQIDFTTSWYGQFGHYLYNNTANAYFYTSAFNGGRNMPYSYLSRGQSANDVATPSSLYLEKGDFFRLANLGLGYTFDMSGSKYINGLRVFFNGSNLLTFTGYSGFDPEVSVAVSNSNGVPSAGIDYLGYPNNKTFAFGLNLKF</sequence>
<name>A0AAE3JQ37_9FLAO</name>
<evidence type="ECO:0000256" key="2">
    <source>
        <dbReference type="ARBA" id="ARBA00022448"/>
    </source>
</evidence>
<dbReference type="Gene3D" id="2.40.170.20">
    <property type="entry name" value="TonB-dependent receptor, beta-barrel domain"/>
    <property type="match status" value="1"/>
</dbReference>
<evidence type="ECO:0000256" key="5">
    <source>
        <dbReference type="ARBA" id="ARBA00023077"/>
    </source>
</evidence>
<dbReference type="InterPro" id="IPR037066">
    <property type="entry name" value="Plug_dom_sf"/>
</dbReference>